<dbReference type="EMBL" id="JAGSPK010000002">
    <property type="protein sequence ID" value="MBR7792300.1"/>
    <property type="molecule type" value="Genomic_DNA"/>
</dbReference>
<evidence type="ECO:0000313" key="2">
    <source>
        <dbReference type="Proteomes" id="UP000682982"/>
    </source>
</evidence>
<accession>A0ABS5H0S9</accession>
<reference evidence="1 2" key="1">
    <citation type="submission" date="2021-04" db="EMBL/GenBank/DDBJ databases">
        <title>novel species isolated from subtropical streams in China.</title>
        <authorList>
            <person name="Lu H."/>
        </authorList>
    </citation>
    <scope>NUCLEOTIDE SEQUENCE [LARGE SCALE GENOMIC DNA]</scope>
    <source>
        <strain evidence="1 2">FT147W</strain>
    </source>
</reference>
<gene>
    <name evidence="1" type="ORF">KDM87_06780</name>
</gene>
<sequence length="69" mass="7532">MTAAAVLAWAEISIMWLRIAMAPKIDEQEVASNIGMARHPIAGALVYATHAFKWAIRLGTFIFLYAGAL</sequence>
<evidence type="ECO:0000313" key="1">
    <source>
        <dbReference type="EMBL" id="MBR7792300.1"/>
    </source>
</evidence>
<keyword evidence="2" id="KW-1185">Reference proteome</keyword>
<comment type="caution">
    <text evidence="1">The sequence shown here is derived from an EMBL/GenBank/DDBJ whole genome shotgun (WGS) entry which is preliminary data.</text>
</comment>
<name>A0ABS5H0S9_9BURK</name>
<proteinExistence type="predicted"/>
<dbReference type="Proteomes" id="UP000682982">
    <property type="component" value="Unassembled WGS sequence"/>
</dbReference>
<protein>
    <recommendedName>
        <fullName evidence="3">MAPEG family protein</fullName>
    </recommendedName>
</protein>
<organism evidence="1 2">
    <name type="scientific">Undibacterium rivi</name>
    <dbReference type="NCBI Taxonomy" id="2828729"/>
    <lineage>
        <taxon>Bacteria</taxon>
        <taxon>Pseudomonadati</taxon>
        <taxon>Pseudomonadota</taxon>
        <taxon>Betaproteobacteria</taxon>
        <taxon>Burkholderiales</taxon>
        <taxon>Oxalobacteraceae</taxon>
        <taxon>Undibacterium</taxon>
    </lineage>
</organism>
<dbReference type="RefSeq" id="WP_212678360.1">
    <property type="nucleotide sequence ID" value="NZ_JAGSPK010000002.1"/>
</dbReference>
<evidence type="ECO:0008006" key="3">
    <source>
        <dbReference type="Google" id="ProtNLM"/>
    </source>
</evidence>